<accession>A0AAN7BHU3</accession>
<evidence type="ECO:0008006" key="4">
    <source>
        <dbReference type="Google" id="ProtNLM"/>
    </source>
</evidence>
<evidence type="ECO:0000313" key="3">
    <source>
        <dbReference type="Proteomes" id="UP001301958"/>
    </source>
</evidence>
<gene>
    <name evidence="2" type="ORF">QBC38DRAFT_487641</name>
</gene>
<dbReference type="Gene3D" id="3.30.160.60">
    <property type="entry name" value="Classic Zinc Finger"/>
    <property type="match status" value="1"/>
</dbReference>
<evidence type="ECO:0000313" key="2">
    <source>
        <dbReference type="EMBL" id="KAK4223492.1"/>
    </source>
</evidence>
<proteinExistence type="predicted"/>
<organism evidence="2 3">
    <name type="scientific">Podospora fimiseda</name>
    <dbReference type="NCBI Taxonomy" id="252190"/>
    <lineage>
        <taxon>Eukaryota</taxon>
        <taxon>Fungi</taxon>
        <taxon>Dikarya</taxon>
        <taxon>Ascomycota</taxon>
        <taxon>Pezizomycotina</taxon>
        <taxon>Sordariomycetes</taxon>
        <taxon>Sordariomycetidae</taxon>
        <taxon>Sordariales</taxon>
        <taxon>Podosporaceae</taxon>
        <taxon>Podospora</taxon>
    </lineage>
</organism>
<protein>
    <recommendedName>
        <fullName evidence="4">C2H2-type domain-containing protein</fullName>
    </recommendedName>
</protein>
<dbReference type="Proteomes" id="UP001301958">
    <property type="component" value="Unassembled WGS sequence"/>
</dbReference>
<dbReference type="AlphaFoldDB" id="A0AAN7BHU3"/>
<keyword evidence="3" id="KW-1185">Reference proteome</keyword>
<feature type="region of interest" description="Disordered" evidence="1">
    <location>
        <begin position="56"/>
        <end position="78"/>
    </location>
</feature>
<name>A0AAN7BHU3_9PEZI</name>
<sequence length="191" mass="21563">MTTFVAPPEASYFDPRLLQLPNNSYYTEALQLPEITTPDYSPTPITPDSTLSIFSSTSPSRAFSTPRTVSSSDAKSPRRRLSCCGKDFHSPRDLDRHFNSFHGSERLKCRCGKLNSRKDNHKRHVSKCRLPTVTSYRCSCGREDHIKDKHLSHIKKWSANKVCEHQGESSSDFISTFLKTTNSGETNTICS</sequence>
<evidence type="ECO:0000256" key="1">
    <source>
        <dbReference type="SAM" id="MobiDB-lite"/>
    </source>
</evidence>
<comment type="caution">
    <text evidence="2">The sequence shown here is derived from an EMBL/GenBank/DDBJ whole genome shotgun (WGS) entry which is preliminary data.</text>
</comment>
<reference evidence="2" key="2">
    <citation type="submission" date="2023-05" db="EMBL/GenBank/DDBJ databases">
        <authorList>
            <consortium name="Lawrence Berkeley National Laboratory"/>
            <person name="Steindorff A."/>
            <person name="Hensen N."/>
            <person name="Bonometti L."/>
            <person name="Westerberg I."/>
            <person name="Brannstrom I.O."/>
            <person name="Guillou S."/>
            <person name="Cros-Aarteil S."/>
            <person name="Calhoun S."/>
            <person name="Haridas S."/>
            <person name="Kuo A."/>
            <person name="Mondo S."/>
            <person name="Pangilinan J."/>
            <person name="Riley R."/>
            <person name="Labutti K."/>
            <person name="Andreopoulos B."/>
            <person name="Lipzen A."/>
            <person name="Chen C."/>
            <person name="Yanf M."/>
            <person name="Daum C."/>
            <person name="Ng V."/>
            <person name="Clum A."/>
            <person name="Ohm R."/>
            <person name="Martin F."/>
            <person name="Silar P."/>
            <person name="Natvig D."/>
            <person name="Lalanne C."/>
            <person name="Gautier V."/>
            <person name="Ament-Velasquez S.L."/>
            <person name="Kruys A."/>
            <person name="Hutchinson M.I."/>
            <person name="Powell A.J."/>
            <person name="Barry K."/>
            <person name="Miller A.N."/>
            <person name="Grigoriev I.V."/>
            <person name="Debuchy R."/>
            <person name="Gladieux P."/>
            <person name="Thoren M.H."/>
            <person name="Johannesson H."/>
        </authorList>
    </citation>
    <scope>NUCLEOTIDE SEQUENCE</scope>
    <source>
        <strain evidence="2">CBS 990.96</strain>
    </source>
</reference>
<feature type="compositionally biased region" description="Polar residues" evidence="1">
    <location>
        <begin position="61"/>
        <end position="74"/>
    </location>
</feature>
<reference evidence="2" key="1">
    <citation type="journal article" date="2023" name="Mol. Phylogenet. Evol.">
        <title>Genome-scale phylogeny and comparative genomics of the fungal order Sordariales.</title>
        <authorList>
            <person name="Hensen N."/>
            <person name="Bonometti L."/>
            <person name="Westerberg I."/>
            <person name="Brannstrom I.O."/>
            <person name="Guillou S."/>
            <person name="Cros-Aarteil S."/>
            <person name="Calhoun S."/>
            <person name="Haridas S."/>
            <person name="Kuo A."/>
            <person name="Mondo S."/>
            <person name="Pangilinan J."/>
            <person name="Riley R."/>
            <person name="LaButti K."/>
            <person name="Andreopoulos B."/>
            <person name="Lipzen A."/>
            <person name="Chen C."/>
            <person name="Yan M."/>
            <person name="Daum C."/>
            <person name="Ng V."/>
            <person name="Clum A."/>
            <person name="Steindorff A."/>
            <person name="Ohm R.A."/>
            <person name="Martin F."/>
            <person name="Silar P."/>
            <person name="Natvig D.O."/>
            <person name="Lalanne C."/>
            <person name="Gautier V."/>
            <person name="Ament-Velasquez S.L."/>
            <person name="Kruys A."/>
            <person name="Hutchinson M.I."/>
            <person name="Powell A.J."/>
            <person name="Barry K."/>
            <person name="Miller A.N."/>
            <person name="Grigoriev I.V."/>
            <person name="Debuchy R."/>
            <person name="Gladieux P."/>
            <person name="Hiltunen Thoren M."/>
            <person name="Johannesson H."/>
        </authorList>
    </citation>
    <scope>NUCLEOTIDE SEQUENCE</scope>
    <source>
        <strain evidence="2">CBS 990.96</strain>
    </source>
</reference>
<dbReference type="EMBL" id="MU865425">
    <property type="protein sequence ID" value="KAK4223492.1"/>
    <property type="molecule type" value="Genomic_DNA"/>
</dbReference>